<dbReference type="GO" id="GO:0006412">
    <property type="term" value="P:translation"/>
    <property type="evidence" value="ECO:0007669"/>
    <property type="project" value="InterPro"/>
</dbReference>
<dbReference type="STRING" id="857566.A0A1E3PST4"/>
<sequence>MIRSVIKTSECITSLRTVSTPIRSIRSFIRFNSTAPSNDKQQNRADSDPIAIAFNKTAEAAKSGDKNVPSSAQILVGMSSYANGRYRNKEVDANKEAAEWIAVLDKFQNMIVDENTGTVNADNIKKEFSKFRKEKERGEMIPISGISGPAIAKGYYPSVTQEAEALALEQFSIPKKNDEIVEQLINMLMRHGRRSYAEKVFYRAMYIVHLRLRVEPVELLKETLIKMAPLVRIVTEVSRSKRYQVPKPLNYKQRNRQAWEWILEGSLKRQSRDQAVRLAEEIIAASQGKGAGFEKRDGIHKIAIVNRAFVRLR</sequence>
<reference evidence="5 6" key="1">
    <citation type="journal article" date="2016" name="Proc. Natl. Acad. Sci. U.S.A.">
        <title>Comparative genomics of biotechnologically important yeasts.</title>
        <authorList>
            <person name="Riley R."/>
            <person name="Haridas S."/>
            <person name="Wolfe K.H."/>
            <person name="Lopes M.R."/>
            <person name="Hittinger C.T."/>
            <person name="Goeker M."/>
            <person name="Salamov A.A."/>
            <person name="Wisecaver J.H."/>
            <person name="Long T.M."/>
            <person name="Calvey C.H."/>
            <person name="Aerts A.L."/>
            <person name="Barry K.W."/>
            <person name="Choi C."/>
            <person name="Clum A."/>
            <person name="Coughlan A.Y."/>
            <person name="Deshpande S."/>
            <person name="Douglass A.P."/>
            <person name="Hanson S.J."/>
            <person name="Klenk H.-P."/>
            <person name="LaButti K.M."/>
            <person name="Lapidus A."/>
            <person name="Lindquist E.A."/>
            <person name="Lipzen A.M."/>
            <person name="Meier-Kolthoff J.P."/>
            <person name="Ohm R.A."/>
            <person name="Otillar R.P."/>
            <person name="Pangilinan J.L."/>
            <person name="Peng Y."/>
            <person name="Rokas A."/>
            <person name="Rosa C.A."/>
            <person name="Scheuner C."/>
            <person name="Sibirny A.A."/>
            <person name="Slot J.C."/>
            <person name="Stielow J.B."/>
            <person name="Sun H."/>
            <person name="Kurtzman C.P."/>
            <person name="Blackwell M."/>
            <person name="Grigoriev I.V."/>
            <person name="Jeffries T.W."/>
        </authorList>
    </citation>
    <scope>NUCLEOTIDE SEQUENCE [LARGE SCALE GENOMIC DNA]</scope>
    <source>
        <strain evidence="5 6">DSM 6958</strain>
    </source>
</reference>
<name>A0A1E3PST4_9ASCO</name>
<evidence type="ECO:0000259" key="4">
    <source>
        <dbReference type="Pfam" id="PF00177"/>
    </source>
</evidence>
<gene>
    <name evidence="5" type="ORF">NADFUDRAFT_81432</name>
</gene>
<keyword evidence="3" id="KW-0687">Ribonucleoprotein</keyword>
<evidence type="ECO:0000256" key="3">
    <source>
        <dbReference type="ARBA" id="ARBA00023274"/>
    </source>
</evidence>
<dbReference type="GO" id="GO:1990904">
    <property type="term" value="C:ribonucleoprotein complex"/>
    <property type="evidence" value="ECO:0007669"/>
    <property type="project" value="UniProtKB-KW"/>
</dbReference>
<evidence type="ECO:0000256" key="2">
    <source>
        <dbReference type="ARBA" id="ARBA00022980"/>
    </source>
</evidence>
<dbReference type="InterPro" id="IPR000235">
    <property type="entry name" value="Ribosomal_uS7"/>
</dbReference>
<protein>
    <submittedName>
        <fullName evidence="5">Ribosomal protein S7</fullName>
    </submittedName>
</protein>
<feature type="domain" description="Small ribosomal subunit protein uS7" evidence="4">
    <location>
        <begin position="171"/>
        <end position="307"/>
    </location>
</feature>
<dbReference type="Proteomes" id="UP000095009">
    <property type="component" value="Unassembled WGS sequence"/>
</dbReference>
<dbReference type="InterPro" id="IPR023798">
    <property type="entry name" value="Ribosomal_uS7_dom"/>
</dbReference>
<evidence type="ECO:0000313" key="6">
    <source>
        <dbReference type="Proteomes" id="UP000095009"/>
    </source>
</evidence>
<dbReference type="InterPro" id="IPR047988">
    <property type="entry name" value="Ribosomal_uS7m_fungi"/>
</dbReference>
<dbReference type="Pfam" id="PF00177">
    <property type="entry name" value="Ribosomal_S7"/>
    <property type="match status" value="1"/>
</dbReference>
<dbReference type="OrthoDB" id="9972728at2759"/>
<dbReference type="AlphaFoldDB" id="A0A1E3PST4"/>
<dbReference type="InterPro" id="IPR036823">
    <property type="entry name" value="Ribosomal_uS7_dom_sf"/>
</dbReference>
<accession>A0A1E3PST4</accession>
<dbReference type="PANTHER" id="PTHR11205">
    <property type="entry name" value="RIBOSOMAL PROTEIN S7"/>
    <property type="match status" value="1"/>
</dbReference>
<proteinExistence type="inferred from homology"/>
<organism evidence="5 6">
    <name type="scientific">Nadsonia fulvescens var. elongata DSM 6958</name>
    <dbReference type="NCBI Taxonomy" id="857566"/>
    <lineage>
        <taxon>Eukaryota</taxon>
        <taxon>Fungi</taxon>
        <taxon>Dikarya</taxon>
        <taxon>Ascomycota</taxon>
        <taxon>Saccharomycotina</taxon>
        <taxon>Dipodascomycetes</taxon>
        <taxon>Dipodascales</taxon>
        <taxon>Dipodascales incertae sedis</taxon>
        <taxon>Nadsonia</taxon>
    </lineage>
</organism>
<comment type="similarity">
    <text evidence="1">Belongs to the universal ribosomal protein uS7 family.</text>
</comment>
<evidence type="ECO:0000256" key="1">
    <source>
        <dbReference type="ARBA" id="ARBA00007151"/>
    </source>
</evidence>
<evidence type="ECO:0000313" key="5">
    <source>
        <dbReference type="EMBL" id="ODQ68479.1"/>
    </source>
</evidence>
<dbReference type="CDD" id="cd14868">
    <property type="entry name" value="uS7_Mitochondria_Fungi"/>
    <property type="match status" value="1"/>
</dbReference>
<dbReference type="SUPFAM" id="SSF47973">
    <property type="entry name" value="Ribosomal protein S7"/>
    <property type="match status" value="1"/>
</dbReference>
<keyword evidence="6" id="KW-1185">Reference proteome</keyword>
<dbReference type="GO" id="GO:0005840">
    <property type="term" value="C:ribosome"/>
    <property type="evidence" value="ECO:0007669"/>
    <property type="project" value="UniProtKB-KW"/>
</dbReference>
<keyword evidence="2 5" id="KW-0689">Ribosomal protein</keyword>
<dbReference type="Gene3D" id="1.10.455.10">
    <property type="entry name" value="Ribosomal protein S7 domain"/>
    <property type="match status" value="1"/>
</dbReference>
<dbReference type="EMBL" id="KV454406">
    <property type="protein sequence ID" value="ODQ68479.1"/>
    <property type="molecule type" value="Genomic_DNA"/>
</dbReference>